<keyword evidence="3" id="KW-1185">Reference proteome</keyword>
<feature type="region of interest" description="Disordered" evidence="1">
    <location>
        <begin position="524"/>
        <end position="552"/>
    </location>
</feature>
<feature type="compositionally biased region" description="Polar residues" evidence="1">
    <location>
        <begin position="317"/>
        <end position="330"/>
    </location>
</feature>
<name>A0A8X6IW24_NEPPI</name>
<organism evidence="2 3">
    <name type="scientific">Nephila pilipes</name>
    <name type="common">Giant wood spider</name>
    <name type="synonym">Nephila maculata</name>
    <dbReference type="NCBI Taxonomy" id="299642"/>
    <lineage>
        <taxon>Eukaryota</taxon>
        <taxon>Metazoa</taxon>
        <taxon>Ecdysozoa</taxon>
        <taxon>Arthropoda</taxon>
        <taxon>Chelicerata</taxon>
        <taxon>Arachnida</taxon>
        <taxon>Araneae</taxon>
        <taxon>Araneomorphae</taxon>
        <taxon>Entelegynae</taxon>
        <taxon>Araneoidea</taxon>
        <taxon>Nephilidae</taxon>
        <taxon>Nephila</taxon>
    </lineage>
</organism>
<sequence>MTPDLKLEIFASQLCQVLWCNKKFLSQYSGLSSLYPNECHLVSQDEIFQESYLKAVSMRYQLFHAVFHKEISENVPGFEFSSSRISNYISFTCDRDDLFVNLTVFERIFATCAFVVQLGFFCYEIQGYKDIIRYAHLCWAMYFDKYSEQFYCLGGWSQLMITSASYVLPWEFFSCKIMVLQHIYFRLFEVMKAIEDYETFKSRSSFDCKTLSKTWIKFHQQNLYKLDNFDGVVDAKKKQDITDSKSVEKLLAHLKRLCDPCGSITYQVFTSIKKSCSENSKVPHPVKNTRNILISKNPHPQVVSTNEYTRSHDENLTFHSKVSQPPSLESSENDRDEKELLVYLRDSVIQQHITVFDTYESEPKCPRKCLHAQPSSYLEQDFSHNNANSGGSLLEITGPNSSQSILNMEHHRVNLPKFGTGEKVVSMAENLQNIDSVEQSVPYLTKDSETCKQSSEIVFQTLLKADNLTLNDATTHVASDIEIKERKIEVNDDESIWQDLSRNTNTNEIDLSRNTLILMKHKSSNDGFTKNKTHSDSDQKANEGTNKEADFERENPEVKCLLRMFLALGNRQGIVFGLSLLQCSDKRHYKKISKRK</sequence>
<dbReference type="Proteomes" id="UP000887013">
    <property type="component" value="Unassembled WGS sequence"/>
</dbReference>
<evidence type="ECO:0000313" key="2">
    <source>
        <dbReference type="EMBL" id="GFS63018.1"/>
    </source>
</evidence>
<feature type="compositionally biased region" description="Basic and acidic residues" evidence="1">
    <location>
        <begin position="533"/>
        <end position="552"/>
    </location>
</feature>
<evidence type="ECO:0000313" key="3">
    <source>
        <dbReference type="Proteomes" id="UP000887013"/>
    </source>
</evidence>
<protein>
    <submittedName>
        <fullName evidence="2">Uncharacterized protein</fullName>
    </submittedName>
</protein>
<proteinExistence type="predicted"/>
<dbReference type="OrthoDB" id="6427821at2759"/>
<comment type="caution">
    <text evidence="2">The sequence shown here is derived from an EMBL/GenBank/DDBJ whole genome shotgun (WGS) entry which is preliminary data.</text>
</comment>
<dbReference type="EMBL" id="BMAW01093967">
    <property type="protein sequence ID" value="GFS63018.1"/>
    <property type="molecule type" value="Genomic_DNA"/>
</dbReference>
<gene>
    <name evidence="2" type="primary">AVEN_117468_1</name>
    <name evidence="2" type="ORF">NPIL_317541</name>
</gene>
<accession>A0A8X6IW24</accession>
<evidence type="ECO:0000256" key="1">
    <source>
        <dbReference type="SAM" id="MobiDB-lite"/>
    </source>
</evidence>
<dbReference type="AlphaFoldDB" id="A0A8X6IW24"/>
<feature type="region of interest" description="Disordered" evidence="1">
    <location>
        <begin position="315"/>
        <end position="335"/>
    </location>
</feature>
<reference evidence="2" key="1">
    <citation type="submission" date="2020-08" db="EMBL/GenBank/DDBJ databases">
        <title>Multicomponent nature underlies the extraordinary mechanical properties of spider dragline silk.</title>
        <authorList>
            <person name="Kono N."/>
            <person name="Nakamura H."/>
            <person name="Mori M."/>
            <person name="Yoshida Y."/>
            <person name="Ohtoshi R."/>
            <person name="Malay A.D."/>
            <person name="Moran D.A.P."/>
            <person name="Tomita M."/>
            <person name="Numata K."/>
            <person name="Arakawa K."/>
        </authorList>
    </citation>
    <scope>NUCLEOTIDE SEQUENCE</scope>
</reference>